<gene>
    <name evidence="4" type="ORF">COLO4_00055</name>
    <name evidence="3" type="ORF">COLO4_03825</name>
    <name evidence="2" type="ORF">COLO4_03879</name>
</gene>
<evidence type="ECO:0000313" key="3">
    <source>
        <dbReference type="EMBL" id="OMP11429.1"/>
    </source>
</evidence>
<dbReference type="Proteomes" id="UP000187203">
    <property type="component" value="Unassembled WGS sequence"/>
</dbReference>
<comment type="caution">
    <text evidence="4">The sequence shown here is derived from an EMBL/GenBank/DDBJ whole genome shotgun (WGS) entry which is preliminary data.</text>
</comment>
<dbReference type="EMBL" id="AWUE01000349">
    <property type="protein sequence ID" value="OMP14322.1"/>
    <property type="molecule type" value="Genomic_DNA"/>
</dbReference>
<name>A0A1R3L4Q6_9ROSI</name>
<evidence type="ECO:0000313" key="2">
    <source>
        <dbReference type="EMBL" id="OMP11325.1"/>
    </source>
</evidence>
<sequence>MVSRESHWIPLDLALPKPNSSPPTGKSGGPMIQTLGKAMSTDMGA</sequence>
<reference evidence="4" key="3">
    <citation type="journal article" date="2017" name="Nat. Plants">
        <title>Comparative genomics of two jute species and insight into fibre biogenesis.</title>
        <authorList>
            <person name="Islam M.S."/>
            <person name="Saito J.A."/>
            <person name="Emdad E.M."/>
            <person name="Ahmed B."/>
            <person name="Islam M.M."/>
            <person name="Halim A."/>
            <person name="Hossen Q.M."/>
            <person name="Hossain M.Z."/>
            <person name="Ahmed R."/>
            <person name="Hossain M.S."/>
            <person name="Kabir S.M."/>
            <person name="Khan M.S."/>
            <person name="Khan M.M."/>
            <person name="Hasan R."/>
            <person name="Aktar N."/>
            <person name="Honi U."/>
            <person name="Islam R."/>
            <person name="Rashid M.M."/>
            <person name="Wan X."/>
            <person name="Hou S."/>
            <person name="Haque T."/>
            <person name="Azam M.S."/>
            <person name="Moosa M.M."/>
            <person name="Elias S.M."/>
            <person name="Hasan A.M."/>
            <person name="Mahmood N."/>
            <person name="Shafiuddin M."/>
            <person name="Shahid S."/>
            <person name="Shommu N.S."/>
            <person name="Jahan S."/>
            <person name="Roy S."/>
            <person name="Chowdhury A."/>
            <person name="Akhand A.I."/>
            <person name="Nisho G.M."/>
            <person name="Uddin K.S."/>
            <person name="Rabeya T."/>
            <person name="Hoque S.M."/>
            <person name="Snigdha A.R."/>
            <person name="Mortoza S."/>
            <person name="Matin S.A."/>
            <person name="Islam M.K."/>
            <person name="Lashkar M.Z."/>
            <person name="Zaman M."/>
            <person name="Yuryev A."/>
            <person name="Uddin M.K."/>
            <person name="Rahman M.S."/>
            <person name="Haque M.S."/>
            <person name="Alam M.M."/>
            <person name="Khan H."/>
            <person name="Alam M."/>
        </authorList>
    </citation>
    <scope>NUCLEOTIDE SEQUENCE</scope>
    <source>
        <tissue evidence="4">Whole seedlings</tissue>
    </source>
</reference>
<proteinExistence type="predicted"/>
<reference evidence="5" key="1">
    <citation type="submission" date="2013-09" db="EMBL/GenBank/DDBJ databases">
        <title>Corchorus olitorius genome sequencing.</title>
        <authorList>
            <person name="Alam M."/>
            <person name="Haque M.S."/>
            <person name="Islam M.S."/>
            <person name="Emdad E.M."/>
            <person name="Islam M.M."/>
            <person name="Ahmed B."/>
            <person name="Halim A."/>
            <person name="Hossen Q.M.M."/>
            <person name="Hossain M.Z."/>
            <person name="Ahmed R."/>
            <person name="Khan M.M."/>
            <person name="Islam R."/>
            <person name="Rashid M.M."/>
            <person name="Khan S.A."/>
            <person name="Rahman M.S."/>
            <person name="Alam M."/>
            <person name="Yahiya A.S."/>
            <person name="Khan M.S."/>
            <person name="Azam M.S."/>
            <person name="Haque T."/>
            <person name="Lashkar M.Z.H."/>
            <person name="Akhand A.I."/>
            <person name="Morshed G."/>
            <person name="Roy S."/>
            <person name="Uddin K.S."/>
            <person name="Rabeya T."/>
            <person name="Hossain A.S."/>
            <person name="Chowdhury A."/>
            <person name="Snigdha A.R."/>
            <person name="Mortoza M.S."/>
            <person name="Matin S.A."/>
            <person name="Hoque S.M.E."/>
            <person name="Islam M.K."/>
            <person name="Roy D.K."/>
            <person name="Haider R."/>
            <person name="Moosa M.M."/>
            <person name="Elias S.M."/>
            <person name="Hasan A.M."/>
            <person name="Jahan S."/>
            <person name="Shafiuddin M."/>
            <person name="Mahmood N."/>
            <person name="Shommy N.S."/>
        </authorList>
    </citation>
    <scope>NUCLEOTIDE SEQUENCE [LARGE SCALE GENOMIC DNA]</scope>
    <source>
        <strain evidence="5">cv. O-4</strain>
    </source>
</reference>
<protein>
    <submittedName>
        <fullName evidence="4">Uncharacterized protein</fullName>
    </submittedName>
</protein>
<dbReference type="EMBL" id="AWUE01010692">
    <property type="protein sequence ID" value="OMP11429.1"/>
    <property type="molecule type" value="Genomic_DNA"/>
</dbReference>
<evidence type="ECO:0000256" key="1">
    <source>
        <dbReference type="SAM" id="MobiDB-lite"/>
    </source>
</evidence>
<organism evidence="4 5">
    <name type="scientific">Corchorus olitorius</name>
    <dbReference type="NCBI Taxonomy" id="93759"/>
    <lineage>
        <taxon>Eukaryota</taxon>
        <taxon>Viridiplantae</taxon>
        <taxon>Streptophyta</taxon>
        <taxon>Embryophyta</taxon>
        <taxon>Tracheophyta</taxon>
        <taxon>Spermatophyta</taxon>
        <taxon>Magnoliopsida</taxon>
        <taxon>eudicotyledons</taxon>
        <taxon>Gunneridae</taxon>
        <taxon>Pentapetalae</taxon>
        <taxon>rosids</taxon>
        <taxon>malvids</taxon>
        <taxon>Malvales</taxon>
        <taxon>Malvaceae</taxon>
        <taxon>Grewioideae</taxon>
        <taxon>Apeibeae</taxon>
        <taxon>Corchorus</taxon>
    </lineage>
</organism>
<evidence type="ECO:0000313" key="5">
    <source>
        <dbReference type="Proteomes" id="UP000187203"/>
    </source>
</evidence>
<reference evidence="4" key="2">
    <citation type="submission" date="2013-09" db="EMBL/GenBank/DDBJ databases">
        <authorList>
            <person name="Alam M."/>
            <person name="Haque M.S."/>
            <person name="Islam M.S."/>
            <person name="Emdad E.M."/>
            <person name="Islam M.M."/>
            <person name="Ahmed B."/>
            <person name="Halim A."/>
            <person name="Hossen Q.M.M."/>
            <person name="Hossain M.Z."/>
            <person name="Ahmed R."/>
            <person name="Khan M.M."/>
            <person name="Islam R."/>
            <person name="Rashid M.M."/>
            <person name="Khan S.A."/>
            <person name="Rahman M.S."/>
            <person name="Alam M."/>
            <person name="Yahiya A.S."/>
            <person name="Khan M.S."/>
            <person name="Azam M.S."/>
            <person name="Haque T."/>
            <person name="Lashkar M.Z.H."/>
            <person name="Akhand A.I."/>
            <person name="Morshed G."/>
            <person name="Roy S."/>
            <person name="Uddin K.S."/>
            <person name="Rabeya T."/>
            <person name="Hossain A.S."/>
            <person name="Chowdhury A."/>
            <person name="Snigdha A.R."/>
            <person name="Mortoza M.S."/>
            <person name="Matin S.A."/>
            <person name="Hoque S.M.E."/>
            <person name="Islam M.K."/>
            <person name="Roy D.K."/>
            <person name="Haider R."/>
            <person name="Moosa M.M."/>
            <person name="Elias S.M."/>
            <person name="Hasan A.M."/>
            <person name="Jahan S."/>
            <person name="Shafiuddin M."/>
            <person name="Mahmood N."/>
            <person name="Shommy N.S."/>
        </authorList>
    </citation>
    <scope>NUCLEOTIDE SEQUENCE</scope>
    <source>
        <tissue evidence="4">Whole seedlings</tissue>
    </source>
</reference>
<evidence type="ECO:0000313" key="4">
    <source>
        <dbReference type="EMBL" id="OMP14322.1"/>
    </source>
</evidence>
<keyword evidence="5" id="KW-1185">Reference proteome</keyword>
<dbReference type="EMBL" id="AWUE01010777">
    <property type="protein sequence ID" value="OMP11325.1"/>
    <property type="molecule type" value="Genomic_DNA"/>
</dbReference>
<feature type="region of interest" description="Disordered" evidence="1">
    <location>
        <begin position="1"/>
        <end position="45"/>
    </location>
</feature>
<accession>A0A1R3L4Q6</accession>
<dbReference type="AlphaFoldDB" id="A0A1R3L4Q6"/>